<feature type="signal peptide" evidence="1">
    <location>
        <begin position="1"/>
        <end position="17"/>
    </location>
</feature>
<evidence type="ECO:0000313" key="3">
    <source>
        <dbReference type="Proteomes" id="UP000257144"/>
    </source>
</evidence>
<organism evidence="2 3">
    <name type="scientific">Neobacillus piezotolerans</name>
    <dbReference type="NCBI Taxonomy" id="2259171"/>
    <lineage>
        <taxon>Bacteria</taxon>
        <taxon>Bacillati</taxon>
        <taxon>Bacillota</taxon>
        <taxon>Bacilli</taxon>
        <taxon>Bacillales</taxon>
        <taxon>Bacillaceae</taxon>
        <taxon>Neobacillus</taxon>
    </lineage>
</organism>
<protein>
    <recommendedName>
        <fullName evidence="4">PepSY domain-containing protein</fullName>
    </recommendedName>
</protein>
<reference evidence="2 3" key="1">
    <citation type="submission" date="2018-07" db="EMBL/GenBank/DDBJ databases">
        <title>Bacillus sp. YLB-04 draft genome sequence.</title>
        <authorList>
            <person name="Yu L."/>
            <person name="Tang X."/>
        </authorList>
    </citation>
    <scope>NUCLEOTIDE SEQUENCE [LARGE SCALE GENOMIC DNA]</scope>
    <source>
        <strain evidence="2 3">YLB-04</strain>
    </source>
</reference>
<evidence type="ECO:0008006" key="4">
    <source>
        <dbReference type="Google" id="ProtNLM"/>
    </source>
</evidence>
<keyword evidence="1" id="KW-0732">Signal</keyword>
<comment type="caution">
    <text evidence="2">The sequence shown here is derived from an EMBL/GenBank/DDBJ whole genome shotgun (WGS) entry which is preliminary data.</text>
</comment>
<keyword evidence="3" id="KW-1185">Reference proteome</keyword>
<sequence>MNWKAFLLGAVAGAAGAYVVNTAVSQNMDVPAQKVLSHARGQFRLSGPVSGSWIHMEAVPFEKNGIQYRVYRGGITRTSPGLDDGGEQFEFVADSKTGTILDVYKL</sequence>
<dbReference type="AlphaFoldDB" id="A0A3D8GNT9"/>
<name>A0A3D8GNT9_9BACI</name>
<dbReference type="Proteomes" id="UP000257144">
    <property type="component" value="Unassembled WGS sequence"/>
</dbReference>
<dbReference type="EMBL" id="QNQT01000006">
    <property type="protein sequence ID" value="RDU36164.1"/>
    <property type="molecule type" value="Genomic_DNA"/>
</dbReference>
<accession>A0A3D8GNT9</accession>
<evidence type="ECO:0000256" key="1">
    <source>
        <dbReference type="SAM" id="SignalP"/>
    </source>
</evidence>
<dbReference type="OrthoDB" id="2989832at2"/>
<feature type="chain" id="PRO_5038687387" description="PepSY domain-containing protein" evidence="1">
    <location>
        <begin position="18"/>
        <end position="106"/>
    </location>
</feature>
<gene>
    <name evidence="2" type="ORF">DRW41_14115</name>
</gene>
<evidence type="ECO:0000313" key="2">
    <source>
        <dbReference type="EMBL" id="RDU36164.1"/>
    </source>
</evidence>
<dbReference type="RefSeq" id="WP_115452653.1">
    <property type="nucleotide sequence ID" value="NZ_QNQT01000006.1"/>
</dbReference>
<proteinExistence type="predicted"/>